<accession>A0A7G9SG70</accession>
<evidence type="ECO:0000313" key="3">
    <source>
        <dbReference type="EMBL" id="QNN66845.1"/>
    </source>
</evidence>
<dbReference type="Proteomes" id="UP000515971">
    <property type="component" value="Chromosome"/>
</dbReference>
<dbReference type="PANTHER" id="PTHR13847:SF287">
    <property type="entry name" value="FAD-DEPENDENT OXIDOREDUCTASE DOMAIN-CONTAINING PROTEIN 1"/>
    <property type="match status" value="1"/>
</dbReference>
<protein>
    <submittedName>
        <fullName evidence="3">FAD-binding oxidoreductase</fullName>
    </submittedName>
</protein>
<gene>
    <name evidence="3" type="ORF">H9L13_09270</name>
</gene>
<dbReference type="KEGG" id="slut:H9L13_09270"/>
<dbReference type="Gene3D" id="3.50.50.60">
    <property type="entry name" value="FAD/NAD(P)-binding domain"/>
    <property type="match status" value="1"/>
</dbReference>
<evidence type="ECO:0000259" key="2">
    <source>
        <dbReference type="Pfam" id="PF01266"/>
    </source>
</evidence>
<dbReference type="InterPro" id="IPR006076">
    <property type="entry name" value="FAD-dep_OxRdtase"/>
</dbReference>
<organism evidence="3 4">
    <name type="scientific">Sphingomonas lutea</name>
    <dbReference type="NCBI Taxonomy" id="1045317"/>
    <lineage>
        <taxon>Bacteria</taxon>
        <taxon>Pseudomonadati</taxon>
        <taxon>Pseudomonadota</taxon>
        <taxon>Alphaproteobacteria</taxon>
        <taxon>Sphingomonadales</taxon>
        <taxon>Sphingomonadaceae</taxon>
        <taxon>Sphingomonas</taxon>
    </lineage>
</organism>
<dbReference type="Pfam" id="PF01266">
    <property type="entry name" value="DAO"/>
    <property type="match status" value="1"/>
</dbReference>
<dbReference type="AlphaFoldDB" id="A0A7G9SG70"/>
<dbReference type="InterPro" id="IPR036188">
    <property type="entry name" value="FAD/NAD-bd_sf"/>
</dbReference>
<dbReference type="GO" id="GO:0005737">
    <property type="term" value="C:cytoplasm"/>
    <property type="evidence" value="ECO:0007669"/>
    <property type="project" value="TreeGrafter"/>
</dbReference>
<evidence type="ECO:0000313" key="4">
    <source>
        <dbReference type="Proteomes" id="UP000515971"/>
    </source>
</evidence>
<dbReference type="RefSeq" id="WP_187537437.1">
    <property type="nucleotide sequence ID" value="NZ_BAABJT010000001.1"/>
</dbReference>
<name>A0A7G9SG70_9SPHN</name>
<dbReference type="GO" id="GO:0016491">
    <property type="term" value="F:oxidoreductase activity"/>
    <property type="evidence" value="ECO:0007669"/>
    <property type="project" value="UniProtKB-KW"/>
</dbReference>
<proteinExistence type="predicted"/>
<feature type="domain" description="FAD dependent oxidoreductase" evidence="2">
    <location>
        <begin position="6"/>
        <end position="346"/>
    </location>
</feature>
<keyword evidence="4" id="KW-1185">Reference proteome</keyword>
<dbReference type="PANTHER" id="PTHR13847">
    <property type="entry name" value="SARCOSINE DEHYDROGENASE-RELATED"/>
    <property type="match status" value="1"/>
</dbReference>
<dbReference type="EMBL" id="CP060718">
    <property type="protein sequence ID" value="QNN66845.1"/>
    <property type="molecule type" value="Genomic_DNA"/>
</dbReference>
<dbReference type="Gene3D" id="3.30.9.10">
    <property type="entry name" value="D-Amino Acid Oxidase, subunit A, domain 2"/>
    <property type="match status" value="1"/>
</dbReference>
<evidence type="ECO:0000256" key="1">
    <source>
        <dbReference type="ARBA" id="ARBA00023002"/>
    </source>
</evidence>
<reference evidence="3 4" key="1">
    <citation type="submission" date="2020-08" db="EMBL/GenBank/DDBJ databases">
        <title>Genome sequence of Sphingomonas lutea KCTC 23642T.</title>
        <authorList>
            <person name="Hyun D.-W."/>
            <person name="Bae J.-W."/>
        </authorList>
    </citation>
    <scope>NUCLEOTIDE SEQUENCE [LARGE SCALE GENOMIC DNA]</scope>
    <source>
        <strain evidence="3 4">KCTC 23642</strain>
    </source>
</reference>
<dbReference type="SUPFAM" id="SSF51905">
    <property type="entry name" value="FAD/NAD(P)-binding domain"/>
    <property type="match status" value="1"/>
</dbReference>
<keyword evidence="1" id="KW-0560">Oxidoreductase</keyword>
<sequence>MTHISDILVIGGGVAGLSAAAALSRHARVRVVEAEEQPGFHSSGRSAALLHYALGNPPVRRLTQASRDFFEIPPEGFGELSTRLPILTPARESEFAQLEALADDLTPFTEIDWLDADGLRAECPVLRIGPGEAERGFIDRTALKLDGHALLQGLVHQLRAYGGEVHGNGRVATIARTGSGWRLDTERGDAFEAPLLINAAGAWADAVARLAHVTPIGLQPMRRTIIVFDAPDGVDVARLPFTKTVGDEVYFGPEAGRIFASPMDEVATDPCDAQPEEYEMALAAHRIEERTVMKVRRIVHRWAGLRSFAPDRLPVVGFAPDAEGFFWLAGQGGAGLQTAPAVAAIVESLIASTPWPVADAAPGELSPARFLGQAA</sequence>